<evidence type="ECO:0000313" key="2">
    <source>
        <dbReference type="EMBL" id="CAE7644365.1"/>
    </source>
</evidence>
<comment type="caution">
    <text evidence="2">The sequence shown here is derived from an EMBL/GenBank/DDBJ whole genome shotgun (WGS) entry which is preliminary data.</text>
</comment>
<evidence type="ECO:0000313" key="3">
    <source>
        <dbReference type="Proteomes" id="UP000601435"/>
    </source>
</evidence>
<gene>
    <name evidence="2" type="ORF">SNEC2469_LOCUS18212</name>
</gene>
<protein>
    <submittedName>
        <fullName evidence="2">Uncharacterized protein</fullName>
    </submittedName>
</protein>
<name>A0A812VXV8_9DINO</name>
<dbReference type="AlphaFoldDB" id="A0A812VXV8"/>
<dbReference type="Proteomes" id="UP000601435">
    <property type="component" value="Unassembled WGS sequence"/>
</dbReference>
<organism evidence="2 3">
    <name type="scientific">Symbiodinium necroappetens</name>
    <dbReference type="NCBI Taxonomy" id="1628268"/>
    <lineage>
        <taxon>Eukaryota</taxon>
        <taxon>Sar</taxon>
        <taxon>Alveolata</taxon>
        <taxon>Dinophyceae</taxon>
        <taxon>Suessiales</taxon>
        <taxon>Symbiodiniaceae</taxon>
        <taxon>Symbiodinium</taxon>
    </lineage>
</organism>
<dbReference type="OrthoDB" id="407631at2759"/>
<proteinExistence type="predicted"/>
<reference evidence="2" key="1">
    <citation type="submission" date="2021-02" db="EMBL/GenBank/DDBJ databases">
        <authorList>
            <person name="Dougan E. K."/>
            <person name="Rhodes N."/>
            <person name="Thang M."/>
            <person name="Chan C."/>
        </authorList>
    </citation>
    <scope>NUCLEOTIDE SEQUENCE</scope>
</reference>
<feature type="non-terminal residue" evidence="2">
    <location>
        <position position="1"/>
    </location>
</feature>
<dbReference type="EMBL" id="CAJNJA010030509">
    <property type="protein sequence ID" value="CAE7644365.1"/>
    <property type="molecule type" value="Genomic_DNA"/>
</dbReference>
<sequence>DFAGSRSDFVIVGHPEYNLGKAQSDYGYKEGWDNRPIPSKPGRSLPGDRIQRKGKAAYLEALAKPACKASYKERALAKSQSDTQVRARDGGRDAGSTIDTFLEELQAMEKLPPCSPNRLTSGWANDIRSQPVMKHYSAVQEDLEVLRRRLHRTPSAVKAELQQDDAWRYYDLYFQQAKKNGEQIRQTKLKANKMMEKAGE</sequence>
<feature type="region of interest" description="Disordered" evidence="1">
    <location>
        <begin position="30"/>
        <end position="49"/>
    </location>
</feature>
<evidence type="ECO:0000256" key="1">
    <source>
        <dbReference type="SAM" id="MobiDB-lite"/>
    </source>
</evidence>
<keyword evidence="3" id="KW-1185">Reference proteome</keyword>
<accession>A0A812VXV8</accession>